<evidence type="ECO:0000313" key="2">
    <source>
        <dbReference type="EMBL" id="SKC53249.1"/>
    </source>
</evidence>
<dbReference type="InterPro" id="IPR043739">
    <property type="entry name" value="DUF5684"/>
</dbReference>
<accession>A0A1T5JPI3</accession>
<keyword evidence="1" id="KW-0472">Membrane</keyword>
<evidence type="ECO:0000313" key="3">
    <source>
        <dbReference type="Proteomes" id="UP000190857"/>
    </source>
</evidence>
<feature type="transmembrane region" description="Helical" evidence="1">
    <location>
        <begin position="94"/>
        <end position="114"/>
    </location>
</feature>
<sequence length="132" mass="14581">MTTYDSDQVGAISTFYSASGLISYVLMVVALWPVFVKAGRPGWAALIPIFNIYTLVKVANRPGWWTILYFIPIVNIVIHILVALDIAAAFRRSAVFGIVGLWLFFIIGFLILGYGKSQYQGVPRGNQRPAVA</sequence>
<dbReference type="AlphaFoldDB" id="A0A1T5JPI3"/>
<reference evidence="2 3" key="1">
    <citation type="submission" date="2017-02" db="EMBL/GenBank/DDBJ databases">
        <authorList>
            <person name="Peterson S.W."/>
        </authorList>
    </citation>
    <scope>NUCLEOTIDE SEQUENCE [LARGE SCALE GENOMIC DNA]</scope>
    <source>
        <strain evidence="2 3">VKM Ac-2059</strain>
    </source>
</reference>
<keyword evidence="3" id="KW-1185">Reference proteome</keyword>
<protein>
    <recommendedName>
        <fullName evidence="4">Signal peptidase I</fullName>
    </recommendedName>
</protein>
<feature type="transmembrane region" description="Helical" evidence="1">
    <location>
        <begin position="12"/>
        <end position="35"/>
    </location>
</feature>
<dbReference type="Pfam" id="PF18936">
    <property type="entry name" value="DUF5684"/>
    <property type="match status" value="1"/>
</dbReference>
<evidence type="ECO:0008006" key="4">
    <source>
        <dbReference type="Google" id="ProtNLM"/>
    </source>
</evidence>
<gene>
    <name evidence="2" type="ORF">SAMN06309945_1752</name>
</gene>
<organism evidence="2 3">
    <name type="scientific">Okibacterium fritillariae</name>
    <dbReference type="NCBI Taxonomy" id="123320"/>
    <lineage>
        <taxon>Bacteria</taxon>
        <taxon>Bacillati</taxon>
        <taxon>Actinomycetota</taxon>
        <taxon>Actinomycetes</taxon>
        <taxon>Micrococcales</taxon>
        <taxon>Microbacteriaceae</taxon>
        <taxon>Okibacterium</taxon>
    </lineage>
</organism>
<dbReference type="OrthoDB" id="3637276at2"/>
<keyword evidence="1" id="KW-1133">Transmembrane helix</keyword>
<name>A0A1T5JPI3_9MICO</name>
<proteinExistence type="predicted"/>
<dbReference type="STRING" id="123320.SAMN06309945_1752"/>
<keyword evidence="1" id="KW-0812">Transmembrane</keyword>
<dbReference type="Proteomes" id="UP000190857">
    <property type="component" value="Unassembled WGS sequence"/>
</dbReference>
<feature type="transmembrane region" description="Helical" evidence="1">
    <location>
        <begin position="67"/>
        <end position="88"/>
    </location>
</feature>
<evidence type="ECO:0000256" key="1">
    <source>
        <dbReference type="SAM" id="Phobius"/>
    </source>
</evidence>
<dbReference type="EMBL" id="FUZP01000001">
    <property type="protein sequence ID" value="SKC53249.1"/>
    <property type="molecule type" value="Genomic_DNA"/>
</dbReference>